<keyword evidence="4" id="KW-1185">Reference proteome</keyword>
<evidence type="ECO:0000313" key="4">
    <source>
        <dbReference type="Proteomes" id="UP001480595"/>
    </source>
</evidence>
<dbReference type="GeneID" id="92098800"/>
<evidence type="ECO:0000313" key="3">
    <source>
        <dbReference type="EMBL" id="KAK8041321.1"/>
    </source>
</evidence>
<accession>A0ABR1T409</accession>
<evidence type="ECO:0000256" key="1">
    <source>
        <dbReference type="SAM" id="MobiDB-lite"/>
    </source>
</evidence>
<feature type="compositionally biased region" description="Basic and acidic residues" evidence="1">
    <location>
        <begin position="392"/>
        <end position="402"/>
    </location>
</feature>
<keyword evidence="2" id="KW-0812">Transmembrane</keyword>
<keyword evidence="2" id="KW-1133">Transmembrane helix</keyword>
<protein>
    <submittedName>
        <fullName evidence="3">Yip1 domain-containing protein</fullName>
    </submittedName>
</protein>
<feature type="transmembrane region" description="Helical" evidence="2">
    <location>
        <begin position="271"/>
        <end position="296"/>
    </location>
</feature>
<reference evidence="3 4" key="1">
    <citation type="submission" date="2023-01" db="EMBL/GenBank/DDBJ databases">
        <title>Analysis of 21 Apiospora genomes using comparative genomics revels a genus with tremendous synthesis potential of carbohydrate active enzymes and secondary metabolites.</title>
        <authorList>
            <person name="Sorensen T."/>
        </authorList>
    </citation>
    <scope>NUCLEOTIDE SEQUENCE [LARGE SCALE GENOMIC DNA]</scope>
    <source>
        <strain evidence="3 4">CBS 135458</strain>
    </source>
</reference>
<dbReference type="EMBL" id="JAQQWL010000015">
    <property type="protein sequence ID" value="KAK8041321.1"/>
    <property type="molecule type" value="Genomic_DNA"/>
</dbReference>
<sequence length="636" mass="66105">MKRAALLGAVSAASVADAKWFGGSSSSNEQKWAPARATASSLEAAGTLGWTPKPTPGPAEAVLRHELLKRSGTSTCGYFVGNTSPSAAIVCTSGSQCIVNDSNKAMGCCSSSNIQACNVATVCMDATDASSISTSTAPYTLLCQAATAPNCVTYSYATGSPYSGFQAFSCGWKKEVFTVAYTAPGAPSTGITSAAGATTTSAQNSIPEGGGNVPPITITSTTKSRSSGANHTSAGSPTTTSQATSTGSGGSTTSSAPPLTNDNSNNNTPTILAGVIGGVGGLVIILAGLLSSIFFVRKKKKDNEPKNRNHPVEKTKRPYMPAAFPNSFDYIAAYRQSRRQSARLPSGMSPARRSFVRSFGRRSSMLPFWRQSQPPQHQQHQNPQQPSFRQQDLSRRSEDRKIVNSSHFPMPPMPMPPRAVRDIRQQGFDFGTRGSPTFSVPVNRNARGVGPAPATPVSTLPLTRLESGSTSTLTHTNSMSVQTSPPHREGVAGTGAKAAGTGAGAGGGYNDDGAYETRSANSVHTDFDSRFTPPYISPPAGLRHRPSNENIGIATVLAPAPAGGRGAGRGGAAGAAGGRTVSTAGATAGSLSNHNSRAPLSPRVPRAQQYMLYNPQYGRPREVPVTRPVGHLDRML</sequence>
<proteinExistence type="predicted"/>
<name>A0ABR1T409_9PEZI</name>
<comment type="caution">
    <text evidence="3">The sequence shown here is derived from an EMBL/GenBank/DDBJ whole genome shotgun (WGS) entry which is preliminary data.</text>
</comment>
<dbReference type="RefSeq" id="XP_066708866.1">
    <property type="nucleotide sequence ID" value="XM_066865737.1"/>
</dbReference>
<keyword evidence="2" id="KW-0472">Membrane</keyword>
<feature type="compositionally biased region" description="Polar residues" evidence="1">
    <location>
        <begin position="456"/>
        <end position="485"/>
    </location>
</feature>
<feature type="region of interest" description="Disordered" evidence="1">
    <location>
        <begin position="370"/>
        <end position="499"/>
    </location>
</feature>
<dbReference type="Proteomes" id="UP001480595">
    <property type="component" value="Unassembled WGS sequence"/>
</dbReference>
<feature type="compositionally biased region" description="Low complexity" evidence="1">
    <location>
        <begin position="370"/>
        <end position="391"/>
    </location>
</feature>
<gene>
    <name evidence="3" type="ORF">PG994_014328</name>
</gene>
<feature type="compositionally biased region" description="Low complexity" evidence="1">
    <location>
        <begin position="216"/>
        <end position="258"/>
    </location>
</feature>
<evidence type="ECO:0000256" key="2">
    <source>
        <dbReference type="SAM" id="Phobius"/>
    </source>
</evidence>
<organism evidence="3 4">
    <name type="scientific">Apiospora phragmitis</name>
    <dbReference type="NCBI Taxonomy" id="2905665"/>
    <lineage>
        <taxon>Eukaryota</taxon>
        <taxon>Fungi</taxon>
        <taxon>Dikarya</taxon>
        <taxon>Ascomycota</taxon>
        <taxon>Pezizomycotina</taxon>
        <taxon>Sordariomycetes</taxon>
        <taxon>Xylariomycetidae</taxon>
        <taxon>Amphisphaeriales</taxon>
        <taxon>Apiosporaceae</taxon>
        <taxon>Apiospora</taxon>
    </lineage>
</organism>
<feature type="region of interest" description="Disordered" evidence="1">
    <location>
        <begin position="194"/>
        <end position="265"/>
    </location>
</feature>